<proteinExistence type="predicted"/>
<feature type="compositionally biased region" description="Basic and acidic residues" evidence="1">
    <location>
        <begin position="105"/>
        <end position="166"/>
    </location>
</feature>
<evidence type="ECO:0000313" key="3">
    <source>
        <dbReference type="Proteomes" id="UP001180020"/>
    </source>
</evidence>
<evidence type="ECO:0000313" key="2">
    <source>
        <dbReference type="EMBL" id="KAK1306628.1"/>
    </source>
</evidence>
<feature type="compositionally biased region" description="Basic and acidic residues" evidence="1">
    <location>
        <begin position="1"/>
        <end position="22"/>
    </location>
</feature>
<feature type="compositionally biased region" description="Basic and acidic residues" evidence="1">
    <location>
        <begin position="59"/>
        <end position="97"/>
    </location>
</feature>
<comment type="caution">
    <text evidence="2">The sequence shown here is derived from an EMBL/GenBank/DDBJ whole genome shotgun (WGS) entry which is preliminary data.</text>
</comment>
<gene>
    <name evidence="2" type="ORF">QJS10_CPA10g00316</name>
</gene>
<feature type="compositionally biased region" description="Basic and acidic residues" evidence="1">
    <location>
        <begin position="176"/>
        <end position="185"/>
    </location>
</feature>
<keyword evidence="3" id="KW-1185">Reference proteome</keyword>
<feature type="compositionally biased region" description="Basic and acidic residues" evidence="1">
    <location>
        <begin position="206"/>
        <end position="230"/>
    </location>
</feature>
<dbReference type="Proteomes" id="UP001180020">
    <property type="component" value="Unassembled WGS sequence"/>
</dbReference>
<dbReference type="EMBL" id="JAUJYO010000010">
    <property type="protein sequence ID" value="KAK1306628.1"/>
    <property type="molecule type" value="Genomic_DNA"/>
</dbReference>
<protein>
    <submittedName>
        <fullName evidence="2">Uncharacterized protein</fullName>
    </submittedName>
</protein>
<name>A0AAV9DZ54_ACOCL</name>
<accession>A0AAV9DZ54</accession>
<reference evidence="2" key="2">
    <citation type="submission" date="2023-06" db="EMBL/GenBank/DDBJ databases">
        <authorList>
            <person name="Ma L."/>
            <person name="Liu K.-W."/>
            <person name="Li Z."/>
            <person name="Hsiao Y.-Y."/>
            <person name="Qi Y."/>
            <person name="Fu T."/>
            <person name="Tang G."/>
            <person name="Zhang D."/>
            <person name="Sun W.-H."/>
            <person name="Liu D.-K."/>
            <person name="Li Y."/>
            <person name="Chen G.-Z."/>
            <person name="Liu X.-D."/>
            <person name="Liao X.-Y."/>
            <person name="Jiang Y.-T."/>
            <person name="Yu X."/>
            <person name="Hao Y."/>
            <person name="Huang J."/>
            <person name="Zhao X.-W."/>
            <person name="Ke S."/>
            <person name="Chen Y.-Y."/>
            <person name="Wu W.-L."/>
            <person name="Hsu J.-L."/>
            <person name="Lin Y.-F."/>
            <person name="Huang M.-D."/>
            <person name="Li C.-Y."/>
            <person name="Huang L."/>
            <person name="Wang Z.-W."/>
            <person name="Zhao X."/>
            <person name="Zhong W.-Y."/>
            <person name="Peng D.-H."/>
            <person name="Ahmad S."/>
            <person name="Lan S."/>
            <person name="Zhang J.-S."/>
            <person name="Tsai W.-C."/>
            <person name="Van De Peer Y."/>
            <person name="Liu Z.-J."/>
        </authorList>
    </citation>
    <scope>NUCLEOTIDE SEQUENCE</scope>
    <source>
        <strain evidence="2">CP</strain>
        <tissue evidence="2">Leaves</tissue>
    </source>
</reference>
<feature type="region of interest" description="Disordered" evidence="1">
    <location>
        <begin position="1"/>
        <end position="244"/>
    </location>
</feature>
<sequence>MASRREAKEEITAEERLRREAEAAAATAEEEEQQQRRGVLESLQEGTKSMLKAVQGTYEHAKEATIGKASETAEKTGETKDSTMEKAREGRQGEGKGRTASAARRAVDYLTGKKEDAKHEPEKVRVAAKERMEETEGAAREKMEGLHLRSKEVKDEAGRKAEEAKDVTAQTLSNGDHGEVNRGSEGKGGIFNTIKEKFTGPGEATVMEREERHGKDGGVHEVASKLKESDQMTGQTFNDVGKME</sequence>
<evidence type="ECO:0000256" key="1">
    <source>
        <dbReference type="SAM" id="MobiDB-lite"/>
    </source>
</evidence>
<organism evidence="2 3">
    <name type="scientific">Acorus calamus</name>
    <name type="common">Sweet flag</name>
    <dbReference type="NCBI Taxonomy" id="4465"/>
    <lineage>
        <taxon>Eukaryota</taxon>
        <taxon>Viridiplantae</taxon>
        <taxon>Streptophyta</taxon>
        <taxon>Embryophyta</taxon>
        <taxon>Tracheophyta</taxon>
        <taxon>Spermatophyta</taxon>
        <taxon>Magnoliopsida</taxon>
        <taxon>Liliopsida</taxon>
        <taxon>Acoraceae</taxon>
        <taxon>Acorus</taxon>
    </lineage>
</organism>
<dbReference type="AlphaFoldDB" id="A0AAV9DZ54"/>
<reference evidence="2" key="1">
    <citation type="journal article" date="2023" name="Nat. Commun.">
        <title>Diploid and tetraploid genomes of Acorus and the evolution of monocots.</title>
        <authorList>
            <person name="Ma L."/>
            <person name="Liu K.W."/>
            <person name="Li Z."/>
            <person name="Hsiao Y.Y."/>
            <person name="Qi Y."/>
            <person name="Fu T."/>
            <person name="Tang G.D."/>
            <person name="Zhang D."/>
            <person name="Sun W.H."/>
            <person name="Liu D.K."/>
            <person name="Li Y."/>
            <person name="Chen G.Z."/>
            <person name="Liu X.D."/>
            <person name="Liao X.Y."/>
            <person name="Jiang Y.T."/>
            <person name="Yu X."/>
            <person name="Hao Y."/>
            <person name="Huang J."/>
            <person name="Zhao X.W."/>
            <person name="Ke S."/>
            <person name="Chen Y.Y."/>
            <person name="Wu W.L."/>
            <person name="Hsu J.L."/>
            <person name="Lin Y.F."/>
            <person name="Huang M.D."/>
            <person name="Li C.Y."/>
            <person name="Huang L."/>
            <person name="Wang Z.W."/>
            <person name="Zhao X."/>
            <person name="Zhong W.Y."/>
            <person name="Peng D.H."/>
            <person name="Ahmad S."/>
            <person name="Lan S."/>
            <person name="Zhang J.S."/>
            <person name="Tsai W.C."/>
            <person name="Van de Peer Y."/>
            <person name="Liu Z.J."/>
        </authorList>
    </citation>
    <scope>NUCLEOTIDE SEQUENCE</scope>
    <source>
        <strain evidence="2">CP</strain>
    </source>
</reference>